<dbReference type="Proteomes" id="UP000184121">
    <property type="component" value="Unassembled WGS sequence"/>
</dbReference>
<dbReference type="InterPro" id="IPR026444">
    <property type="entry name" value="Secre_tail"/>
</dbReference>
<dbReference type="RefSeq" id="WP_139257001.1">
    <property type="nucleotide sequence ID" value="NZ_FRBY01000002.1"/>
</dbReference>
<name>A0A1M7EML3_9FLAO</name>
<accession>A0A1M7EML3</accession>
<protein>
    <submittedName>
        <fullName evidence="2">Por secretion system C-terminal sorting domain-containing protein</fullName>
    </submittedName>
</protein>
<reference evidence="3" key="1">
    <citation type="submission" date="2016-11" db="EMBL/GenBank/DDBJ databases">
        <authorList>
            <person name="Varghese N."/>
            <person name="Submissions S."/>
        </authorList>
    </citation>
    <scope>NUCLEOTIDE SEQUENCE [LARGE SCALE GENOMIC DNA]</scope>
    <source>
        <strain evidence="3">DSM 1811</strain>
    </source>
</reference>
<dbReference type="AlphaFoldDB" id="A0A1M7EML3"/>
<dbReference type="OrthoDB" id="599464at2"/>
<evidence type="ECO:0000313" key="3">
    <source>
        <dbReference type="Proteomes" id="UP000184121"/>
    </source>
</evidence>
<proteinExistence type="predicted"/>
<keyword evidence="1" id="KW-0732">Signal</keyword>
<sequence length="1179" mass="121727">DQAALDAAFETFKSGFGVSGGCDAKGEFIGNPMAPTLCTGGTVSVSYKITDKCYSETITKDFIITAPAAVVPQSPDPVNASACAYADQAALDAAFATFKLGFGVSGGCDAKGEFIGNPMAPTLCTGGTVSVSYKITDKCYSETITKDFIITAPAAVVPQSPDPVNASACAYADQAALDAAFATFKSGFGVSGGCDAKGEFIGNPVAPTLCTGGTVSVSYKITDKCYSETITKDFIITAPAAVVPQSPDPVNASACAYADQAALDAAFETFKSGFGVSGGCDAKGEFIGNPMAPTLCTGGTVSVSYKITDKCYSETITKDFIITAPAAVVPQSPDPVNASACAYADQAALDAAFETFKSGFGVSGGCDAKGEFIGNPVAPTLCTGGTVSVSYKITDKCYSETITKDFIITAPAAVVPQSPDPVNASACAYADQAALDAAFATFKSGFGVSGGCDAKGEFIGNPVAPTLCTGGTVSVSYKITDKCYSETITKDFIITAPAAVVPQSPDPVNASACAYADQAALDAAFATFKSGFGVSGGCDAKGEFIGNPMAPTLCTGGTVSVSYKITDKCYSETITKDFIITAPAAVVPQSPDPVNASACAYADQAALDAAFETFKSGFGVSGGCDAKGEFIGNPMAPTLCTGGTVSVSYKITDKCYTTTITKDFILTAPAQVVLPVAPDTFSGSACNYADQAALVTAFEAFKAGFGVTGGCDPKGSFVGDPILPTLCEGGTVTVSFMITDKCYSKTITRDFTILKSDLLSVERPADKTVVCGEDVDAAFAAWISGFKFTGGCLGNVDATDLSQFVKPQIGVPLVIEYIVSNRCERVVKTSTFLITPCTTPICTYTQGYYGNVGGMACAGGVSYTTKELIAKSLSTYPGGTMRIGIEGKSVLVSNNPVDIDAVIAVLPGGGASKVLLNGNPQISALPPSYLKKGTINNTLLAQTITLGLNLGIDSELGNFKLQAGILAIAEPVGGCGSKDPKVRTCNPDGTVSNEYKYYTIPGNVVSKLGGGKTVGDLFNLANQALGGGDTYGLSLSDIASLVDLINNAFDKCRISMGYNMQPLACVATEETIVLQPITPETTVVEETSKGGKKADFDAYPMPFKNYITIRYNFDYASDVRIELFNTSGVLLSSKTDTDSYSGKEYTFNIDFYVGKFQVYILKITTSKGSSSKKIISDGN</sequence>
<keyword evidence="3" id="KW-1185">Reference proteome</keyword>
<feature type="non-terminal residue" evidence="2">
    <location>
        <position position="1"/>
    </location>
</feature>
<evidence type="ECO:0000313" key="2">
    <source>
        <dbReference type="EMBL" id="SHL92908.1"/>
    </source>
</evidence>
<gene>
    <name evidence="2" type="ORF">SAMN05444366_2073</name>
</gene>
<dbReference type="STRING" id="29534.SAMN05444366_2073"/>
<evidence type="ECO:0000256" key="1">
    <source>
        <dbReference type="ARBA" id="ARBA00022729"/>
    </source>
</evidence>
<dbReference type="EMBL" id="FRBY01000002">
    <property type="protein sequence ID" value="SHL92908.1"/>
    <property type="molecule type" value="Genomic_DNA"/>
</dbReference>
<organism evidence="2 3">
    <name type="scientific">Flavobacterium saccharophilum</name>
    <dbReference type="NCBI Taxonomy" id="29534"/>
    <lineage>
        <taxon>Bacteria</taxon>
        <taxon>Pseudomonadati</taxon>
        <taxon>Bacteroidota</taxon>
        <taxon>Flavobacteriia</taxon>
        <taxon>Flavobacteriales</taxon>
        <taxon>Flavobacteriaceae</taxon>
        <taxon>Flavobacterium</taxon>
    </lineage>
</organism>
<dbReference type="NCBIfam" id="TIGR04183">
    <property type="entry name" value="Por_Secre_tail"/>
    <property type="match status" value="1"/>
</dbReference>